<reference evidence="1 2" key="1">
    <citation type="submission" date="2015-08" db="EMBL/GenBank/DDBJ databases">
        <title>Next Generation Sequencing and Analysis of the Genome of Puccinia sorghi L Schw, the Causal Agent of Maize Common Rust.</title>
        <authorList>
            <person name="Rochi L."/>
            <person name="Burguener G."/>
            <person name="Darino M."/>
            <person name="Turjanski A."/>
            <person name="Kreff E."/>
            <person name="Dieguez M.J."/>
            <person name="Sacco F."/>
        </authorList>
    </citation>
    <scope>NUCLEOTIDE SEQUENCE [LARGE SCALE GENOMIC DNA]</scope>
    <source>
        <strain evidence="1 2">RO10H11247</strain>
    </source>
</reference>
<sequence>MVILLILNIHSHHILSDRKKRMQRAAMGSVAMSNAAPTERKGFRTLFLSHSDDEGMSLHDVSARTTNDGSGKLDYDNPSLPGIKVKQWTFSTIT</sequence>
<gene>
    <name evidence="1" type="ORF">VP01_2822g2</name>
</gene>
<proteinExistence type="predicted"/>
<keyword evidence="2" id="KW-1185">Reference proteome</keyword>
<comment type="caution">
    <text evidence="1">The sequence shown here is derived from an EMBL/GenBank/DDBJ whole genome shotgun (WGS) entry which is preliminary data.</text>
</comment>
<dbReference type="VEuPathDB" id="FungiDB:VP01_2822g2"/>
<protein>
    <submittedName>
        <fullName evidence="1">Uncharacterized protein</fullName>
    </submittedName>
</protein>
<evidence type="ECO:0000313" key="1">
    <source>
        <dbReference type="EMBL" id="KNZ54889.1"/>
    </source>
</evidence>
<organism evidence="1 2">
    <name type="scientific">Puccinia sorghi</name>
    <dbReference type="NCBI Taxonomy" id="27349"/>
    <lineage>
        <taxon>Eukaryota</taxon>
        <taxon>Fungi</taxon>
        <taxon>Dikarya</taxon>
        <taxon>Basidiomycota</taxon>
        <taxon>Pucciniomycotina</taxon>
        <taxon>Pucciniomycetes</taxon>
        <taxon>Pucciniales</taxon>
        <taxon>Pucciniaceae</taxon>
        <taxon>Puccinia</taxon>
    </lineage>
</organism>
<dbReference type="Proteomes" id="UP000037035">
    <property type="component" value="Unassembled WGS sequence"/>
</dbReference>
<dbReference type="OrthoDB" id="2497298at2759"/>
<dbReference type="EMBL" id="LAVV01007749">
    <property type="protein sequence ID" value="KNZ54889.1"/>
    <property type="molecule type" value="Genomic_DNA"/>
</dbReference>
<evidence type="ECO:0000313" key="2">
    <source>
        <dbReference type="Proteomes" id="UP000037035"/>
    </source>
</evidence>
<name>A0A0L6V2C0_9BASI</name>
<accession>A0A0L6V2C0</accession>
<dbReference type="AlphaFoldDB" id="A0A0L6V2C0"/>